<gene>
    <name evidence="1" type="ORF">Phi4113_085</name>
</gene>
<reference evidence="1 2" key="1">
    <citation type="submission" date="2015-10" db="EMBL/GenBank/DDBJ databases">
        <title>Large-scale maps of variable infection efficiencies in aquatic Bacteriodetes phage-host model systems.</title>
        <authorList>
            <person name="Holmfeldt K."/>
            <person name="Solonenko N."/>
            <person name="Howard-Varona C."/>
            <person name="Moreno M."/>
            <person name="Malmstrom R.R."/>
            <person name="Blow M.J."/>
            <person name="Sullivan M.B."/>
        </authorList>
    </citation>
    <scope>NUCLEOTIDE SEQUENCE [LARGE SCALE GENOMIC DNA]</scope>
</reference>
<protein>
    <submittedName>
        <fullName evidence="1">Uncharacterized protein</fullName>
    </submittedName>
</protein>
<dbReference type="EMBL" id="KT962245">
    <property type="protein sequence ID" value="ALO80094.1"/>
    <property type="molecule type" value="Genomic_RNA"/>
</dbReference>
<proteinExistence type="predicted"/>
<evidence type="ECO:0000313" key="2">
    <source>
        <dbReference type="Proteomes" id="UP000229115"/>
    </source>
</evidence>
<organism evidence="1 2">
    <name type="scientific">Cellulophaga phage phi4:1_13</name>
    <dbReference type="NCBI Taxonomy" id="1747284"/>
    <lineage>
        <taxon>Viruses</taxon>
        <taxon>Duplodnaviria</taxon>
        <taxon>Heunggongvirae</taxon>
        <taxon>Uroviricota</taxon>
        <taxon>Caudoviricetes</taxon>
        <taxon>Lightbulbvirus</taxon>
        <taxon>Lightbulbvirus Cba41</taxon>
    </lineage>
</organism>
<sequence length="151" mass="18190">MFPKKIDFNTDDFSKLKMSSLKRMADYWLRQYLLSKAKRKGLSKRIYCPIKNSWYPENKIHVAHYVDRACMNLRYDLRNVKLISEQSNMWDSKVPHEGYKSKHHFEYSQILSKKDKEYLESNNVINIFARQDYVTLIVKFRNKVALKNKNS</sequence>
<dbReference type="Proteomes" id="UP000229115">
    <property type="component" value="Segment"/>
</dbReference>
<evidence type="ECO:0000313" key="1">
    <source>
        <dbReference type="EMBL" id="ALO80094.1"/>
    </source>
</evidence>
<name>A0A0S2MVZ5_9CAUD</name>
<accession>A0A0S2MVZ5</accession>